<dbReference type="EMBL" id="CM008053">
    <property type="protein sequence ID" value="PVH34597.1"/>
    <property type="molecule type" value="Genomic_DNA"/>
</dbReference>
<dbReference type="PANTHER" id="PTHR23241:SF103">
    <property type="entry name" value="OS11G0673100 PROTEIN"/>
    <property type="match status" value="1"/>
</dbReference>
<keyword evidence="1" id="KW-1133">Transmembrane helix</keyword>
<dbReference type="Gramene" id="PVH34597">
    <property type="protein sequence ID" value="PVH34597"/>
    <property type="gene ID" value="PAHAL_8G256300"/>
</dbReference>
<keyword evidence="1" id="KW-0812">Transmembrane</keyword>
<gene>
    <name evidence="2" type="ORF">PAHAL_8G256300</name>
</gene>
<proteinExistence type="predicted"/>
<keyword evidence="1" id="KW-0472">Membrane</keyword>
<protein>
    <submittedName>
        <fullName evidence="2">Uncharacterized protein</fullName>
    </submittedName>
</protein>
<evidence type="ECO:0000313" key="2">
    <source>
        <dbReference type="EMBL" id="PVH34597.1"/>
    </source>
</evidence>
<feature type="transmembrane region" description="Helical" evidence="1">
    <location>
        <begin position="64"/>
        <end position="86"/>
    </location>
</feature>
<dbReference type="InterPro" id="IPR053009">
    <property type="entry name" value="Xanthocillin_Biosynth-Assoc"/>
</dbReference>
<reference evidence="2" key="1">
    <citation type="submission" date="2018-04" db="EMBL/GenBank/DDBJ databases">
        <title>WGS assembly of Panicum hallii.</title>
        <authorList>
            <person name="Lovell J."/>
            <person name="Jenkins J."/>
            <person name="Lowry D."/>
            <person name="Mamidi S."/>
            <person name="Sreedasyam A."/>
            <person name="Weng X."/>
            <person name="Barry K."/>
            <person name="Bonette J."/>
            <person name="Campitelli B."/>
            <person name="Daum C."/>
            <person name="Gordon S."/>
            <person name="Gould B."/>
            <person name="Lipzen A."/>
            <person name="Macqueen A."/>
            <person name="Palacio-Mejia J."/>
            <person name="Plott C."/>
            <person name="Shakirov E."/>
            <person name="Shu S."/>
            <person name="Yoshinaga Y."/>
            <person name="Zane M."/>
            <person name="Rokhsar D."/>
            <person name="Grimwood J."/>
            <person name="Schmutz J."/>
            <person name="Juenger T."/>
        </authorList>
    </citation>
    <scope>NUCLEOTIDE SEQUENCE [LARGE SCALE GENOMIC DNA]</scope>
    <source>
        <strain evidence="2">FIL2</strain>
    </source>
</reference>
<dbReference type="AlphaFoldDB" id="A0A2T8IA93"/>
<dbReference type="PANTHER" id="PTHR23241">
    <property type="entry name" value="LATE EMBRYOGENESIS ABUNDANT PLANTS LEA-RELATED"/>
    <property type="match status" value="1"/>
</dbReference>
<evidence type="ECO:0000256" key="1">
    <source>
        <dbReference type="SAM" id="Phobius"/>
    </source>
</evidence>
<sequence length="193" mass="21032">MGRRALGHLRRRHRHVQVLAEASVWESAGKDVPGVLHVDTSEFRYICGSICIPAPLEDSINHLAMYQLGFLVSALGCNLSNLLGFMPRTIEMMMKRHKMEKDLIGIGTEVVYSKNSETTKRNRKFGMIHGLPSLANIMSFGSLAMPCTPGTSPAISTCEAVTVGQKPFPCSENCCCLLAVSRMVCKSGGCAEL</sequence>
<name>A0A2T8IA93_9POAL</name>
<accession>A0A2T8IA93</accession>
<organism evidence="2">
    <name type="scientific">Panicum hallii</name>
    <dbReference type="NCBI Taxonomy" id="206008"/>
    <lineage>
        <taxon>Eukaryota</taxon>
        <taxon>Viridiplantae</taxon>
        <taxon>Streptophyta</taxon>
        <taxon>Embryophyta</taxon>
        <taxon>Tracheophyta</taxon>
        <taxon>Spermatophyta</taxon>
        <taxon>Magnoliopsida</taxon>
        <taxon>Liliopsida</taxon>
        <taxon>Poales</taxon>
        <taxon>Poaceae</taxon>
        <taxon>PACMAD clade</taxon>
        <taxon>Panicoideae</taxon>
        <taxon>Panicodae</taxon>
        <taxon>Paniceae</taxon>
        <taxon>Panicinae</taxon>
        <taxon>Panicum</taxon>
        <taxon>Panicum sect. Panicum</taxon>
    </lineage>
</organism>
<dbReference type="Proteomes" id="UP000243499">
    <property type="component" value="Chromosome 8"/>
</dbReference>